<dbReference type="InParanoid" id="A0A146G8J1"/>
<name>A0A146G8J1_TERSA</name>
<accession>A0A146G8J1</accession>
<evidence type="ECO:0000313" key="2">
    <source>
        <dbReference type="Proteomes" id="UP000076023"/>
    </source>
</evidence>
<dbReference type="RefSeq" id="WP_075079702.1">
    <property type="nucleotide sequence ID" value="NZ_BDCO01000002.1"/>
</dbReference>
<reference evidence="2" key="1">
    <citation type="journal article" date="2017" name="Genome Announc.">
        <title>Draft Genome Sequence of Terrimicrobium sacchariphilum NM-5T, a Facultative Anaerobic Soil Bacterium of the Class Spartobacteria.</title>
        <authorList>
            <person name="Qiu Y.L."/>
            <person name="Tourlousse D.M."/>
            <person name="Matsuura N."/>
            <person name="Ohashi A."/>
            <person name="Sekiguchi Y."/>
        </authorList>
    </citation>
    <scope>NUCLEOTIDE SEQUENCE [LARGE SCALE GENOMIC DNA]</scope>
    <source>
        <strain evidence="2">NM-5</strain>
    </source>
</reference>
<keyword evidence="2" id="KW-1185">Reference proteome</keyword>
<gene>
    <name evidence="1" type="ORF">TSACC_22452</name>
</gene>
<sequence>METILLISGTQTISCTDPTYYARHDDRTPSKHVPSHLVATPCRAHKPDEICYVQLTHQRVPVLVTPQPDGSIWIGGAYLDTIAREHRLIPRPLPHEMEEKTKEWLEAIGDRWQIPGKEPSP</sequence>
<comment type="caution">
    <text evidence="1">The sequence shown here is derived from an EMBL/GenBank/DDBJ whole genome shotgun (WGS) entry which is preliminary data.</text>
</comment>
<proteinExistence type="predicted"/>
<protein>
    <submittedName>
        <fullName evidence="1">Uncharacterized protein</fullName>
    </submittedName>
</protein>
<dbReference type="AlphaFoldDB" id="A0A146G8J1"/>
<dbReference type="Proteomes" id="UP000076023">
    <property type="component" value="Unassembled WGS sequence"/>
</dbReference>
<evidence type="ECO:0000313" key="1">
    <source>
        <dbReference type="EMBL" id="GAT34029.1"/>
    </source>
</evidence>
<organism evidence="1 2">
    <name type="scientific">Terrimicrobium sacchariphilum</name>
    <dbReference type="NCBI Taxonomy" id="690879"/>
    <lineage>
        <taxon>Bacteria</taxon>
        <taxon>Pseudomonadati</taxon>
        <taxon>Verrucomicrobiota</taxon>
        <taxon>Terrimicrobiia</taxon>
        <taxon>Terrimicrobiales</taxon>
        <taxon>Terrimicrobiaceae</taxon>
        <taxon>Terrimicrobium</taxon>
    </lineage>
</organism>
<dbReference type="EMBL" id="BDCO01000002">
    <property type="protein sequence ID" value="GAT34029.1"/>
    <property type="molecule type" value="Genomic_DNA"/>
</dbReference>